<evidence type="ECO:0000313" key="1">
    <source>
        <dbReference type="EMBL" id="KAK7968085.1"/>
    </source>
</evidence>
<sequence>MPKLIVMSLHSYSGVNPRFEFGDMTVLPLTEEPSERPGPYVEIWWDLPSSAYSKWMPSNKVLRLWHTIAAKKRGSELWVDVLNLETNATIYGRFPTCVDGKEVPFSCRSTDWKVDYGQF</sequence>
<dbReference type="GeneID" id="92071646"/>
<accession>A0ABR1R1B0</accession>
<gene>
    <name evidence="1" type="ORF">PG986_002362</name>
</gene>
<dbReference type="RefSeq" id="XP_066707477.1">
    <property type="nucleotide sequence ID" value="XM_066838584.1"/>
</dbReference>
<keyword evidence="2" id="KW-1185">Reference proteome</keyword>
<dbReference type="Proteomes" id="UP001391051">
    <property type="component" value="Unassembled WGS sequence"/>
</dbReference>
<reference evidence="1 2" key="1">
    <citation type="submission" date="2023-01" db="EMBL/GenBank/DDBJ databases">
        <title>Analysis of 21 Apiospora genomes using comparative genomics revels a genus with tremendous synthesis potential of carbohydrate active enzymes and secondary metabolites.</title>
        <authorList>
            <person name="Sorensen T."/>
        </authorList>
    </citation>
    <scope>NUCLEOTIDE SEQUENCE [LARGE SCALE GENOMIC DNA]</scope>
    <source>
        <strain evidence="1 2">CBS 24483</strain>
    </source>
</reference>
<proteinExistence type="predicted"/>
<name>A0ABR1R1B0_9PEZI</name>
<organism evidence="1 2">
    <name type="scientific">Apiospora aurea</name>
    <dbReference type="NCBI Taxonomy" id="335848"/>
    <lineage>
        <taxon>Eukaryota</taxon>
        <taxon>Fungi</taxon>
        <taxon>Dikarya</taxon>
        <taxon>Ascomycota</taxon>
        <taxon>Pezizomycotina</taxon>
        <taxon>Sordariomycetes</taxon>
        <taxon>Xylariomycetidae</taxon>
        <taxon>Amphisphaeriales</taxon>
        <taxon>Apiosporaceae</taxon>
        <taxon>Apiospora</taxon>
    </lineage>
</organism>
<dbReference type="EMBL" id="JAQQWE010000001">
    <property type="protein sequence ID" value="KAK7968085.1"/>
    <property type="molecule type" value="Genomic_DNA"/>
</dbReference>
<evidence type="ECO:0000313" key="2">
    <source>
        <dbReference type="Proteomes" id="UP001391051"/>
    </source>
</evidence>
<protein>
    <submittedName>
        <fullName evidence="1">Uncharacterized protein</fullName>
    </submittedName>
</protein>
<comment type="caution">
    <text evidence="1">The sequence shown here is derived from an EMBL/GenBank/DDBJ whole genome shotgun (WGS) entry which is preliminary data.</text>
</comment>